<dbReference type="EMBL" id="HE965805">
    <property type="protein sequence ID" value="CCJ63907.1"/>
    <property type="molecule type" value="Genomic_DNA"/>
</dbReference>
<evidence type="ECO:0000313" key="2">
    <source>
        <dbReference type="Proteomes" id="UP000005250"/>
    </source>
</evidence>
<dbReference type="Proteomes" id="UP000005250">
    <property type="component" value="Chromosome"/>
</dbReference>
<evidence type="ECO:0000313" key="1">
    <source>
        <dbReference type="EMBL" id="CCJ63907.1"/>
    </source>
</evidence>
<accession>A0A0T7CQW5</accession>
<protein>
    <recommendedName>
        <fullName evidence="3">FAD-binding protein</fullName>
    </recommendedName>
</protein>
<dbReference type="GeneID" id="69600986"/>
<dbReference type="eggNOG" id="COG0277">
    <property type="taxonomic scope" value="Bacteria"/>
</dbReference>
<dbReference type="SUPFAM" id="SSF56176">
    <property type="entry name" value="FAD-binding/transporter-associated domain-like"/>
    <property type="match status" value="1"/>
</dbReference>
<name>A0A0T7CQW5_BORP1</name>
<organism evidence="1 2">
    <name type="scientific">Bordetella pertussis (strain ATCC 9797 / DSM 5571 / CCUG 30873 / LMG 14455 / NCTC 10739 / 18323)</name>
    <dbReference type="NCBI Taxonomy" id="568706"/>
    <lineage>
        <taxon>Bacteria</taxon>
        <taxon>Pseudomonadati</taxon>
        <taxon>Pseudomonadota</taxon>
        <taxon>Betaproteobacteria</taxon>
        <taxon>Burkholderiales</taxon>
        <taxon>Alcaligenaceae</taxon>
        <taxon>Bordetella</taxon>
    </lineage>
</organism>
<dbReference type="AlphaFoldDB" id="A0A0T7CQW5"/>
<gene>
    <name evidence="1" type="ordered locus">BN118_2482</name>
</gene>
<evidence type="ECO:0008006" key="3">
    <source>
        <dbReference type="Google" id="ProtNLM"/>
    </source>
</evidence>
<dbReference type="HOGENOM" id="CLU_079817_0_0_4"/>
<dbReference type="RefSeq" id="WP_010930165.1">
    <property type="nucleotide sequence ID" value="NC_018518.1"/>
</dbReference>
<dbReference type="KEGG" id="bper:BN118_2482"/>
<reference evidence="1 2" key="1">
    <citation type="journal article" date="2012" name="BMC Genomics">
        <title>Comparative genomics of the classical Bordetella subspecies: the evolution and exchange of virulence-associated diversity amongst closely related pathogens.</title>
        <authorList>
            <person name="Park J."/>
            <person name="Zhang Y."/>
            <person name="Buboltz A.M."/>
            <person name="Zhang X."/>
            <person name="Schuster S.C."/>
            <person name="Ahuja U."/>
            <person name="Liu M."/>
            <person name="Miller J.F."/>
            <person name="Sebaihia M."/>
            <person name="Bentley S.D."/>
            <person name="Parkhill J."/>
            <person name="Harvill E.T."/>
        </authorList>
    </citation>
    <scope>NUCLEOTIDE SEQUENCE [LARGE SCALE GENOMIC DNA]</scope>
    <source>
        <strain evidence="2">ATCC 9797 / DSM 5571 / CCUG 30873 / LMG 14455 / NCTC 10739 / 18323</strain>
    </source>
</reference>
<dbReference type="GO" id="GO:0050660">
    <property type="term" value="F:flavin adenine dinucleotide binding"/>
    <property type="evidence" value="ECO:0007669"/>
    <property type="project" value="InterPro"/>
</dbReference>
<proteinExistence type="predicted"/>
<sequence length="290" mass="29658">MQPSRRAFLLGRRPRQSSWAAFCERLSLAVAAPLRDLDPAGGAALLRARSDAEVRRARALCQEYGVSLGLPGARPAGRPVLQIDPRGLRALAPEGGAWRAGPGCLAGELAAAGLGQFAEVAPTCTLADWLADSHGWPTGETGVSGVLEASVLLADGTAEVLGPFGAADVRPLRSATVQRLVPALFQLAGGQDAAACLAQPAWPARYRLDALQPREPAGVNLAHLLLGHDSALAWVESVLLAPAAAPPPAASGSAPAEAARLDARVRALFDPDGVLAARAGSGAVGAKGRE</sequence>
<dbReference type="InterPro" id="IPR036318">
    <property type="entry name" value="FAD-bd_PCMH-like_sf"/>
</dbReference>
<keyword evidence="2" id="KW-1185">Reference proteome</keyword>